<keyword evidence="2" id="KW-1185">Reference proteome</keyword>
<accession>A0A9K3N121</accession>
<protein>
    <submittedName>
        <fullName evidence="1">Uncharacterized protein</fullName>
    </submittedName>
</protein>
<gene>
    <name evidence="1" type="ORF">HanXRQr2_Chr11g0504091</name>
</gene>
<sequence length="42" mass="5071">MDVLLESVRQVEYKWRIHDVSYESREKVNGWPMRGAFVDDTK</sequence>
<dbReference type="Proteomes" id="UP000215914">
    <property type="component" value="Unassembled WGS sequence"/>
</dbReference>
<organism evidence="1 2">
    <name type="scientific">Helianthus annuus</name>
    <name type="common">Common sunflower</name>
    <dbReference type="NCBI Taxonomy" id="4232"/>
    <lineage>
        <taxon>Eukaryota</taxon>
        <taxon>Viridiplantae</taxon>
        <taxon>Streptophyta</taxon>
        <taxon>Embryophyta</taxon>
        <taxon>Tracheophyta</taxon>
        <taxon>Spermatophyta</taxon>
        <taxon>Magnoliopsida</taxon>
        <taxon>eudicotyledons</taxon>
        <taxon>Gunneridae</taxon>
        <taxon>Pentapetalae</taxon>
        <taxon>asterids</taxon>
        <taxon>campanulids</taxon>
        <taxon>Asterales</taxon>
        <taxon>Asteraceae</taxon>
        <taxon>Asteroideae</taxon>
        <taxon>Heliantheae alliance</taxon>
        <taxon>Heliantheae</taxon>
        <taxon>Helianthus</taxon>
    </lineage>
</organism>
<dbReference type="EMBL" id="MNCJ02000326">
    <property type="protein sequence ID" value="KAF5783109.1"/>
    <property type="molecule type" value="Genomic_DNA"/>
</dbReference>
<dbReference type="Gramene" id="mRNA:HanXRQr2_Chr11g0504091">
    <property type="protein sequence ID" value="mRNA:HanXRQr2_Chr11g0504091"/>
    <property type="gene ID" value="HanXRQr2_Chr11g0504091"/>
</dbReference>
<evidence type="ECO:0000313" key="2">
    <source>
        <dbReference type="Proteomes" id="UP000215914"/>
    </source>
</evidence>
<reference evidence="1" key="2">
    <citation type="submission" date="2020-06" db="EMBL/GenBank/DDBJ databases">
        <title>Helianthus annuus Genome sequencing and assembly Release 2.</title>
        <authorList>
            <person name="Gouzy J."/>
            <person name="Langlade N."/>
            <person name="Munos S."/>
        </authorList>
    </citation>
    <scope>NUCLEOTIDE SEQUENCE</scope>
    <source>
        <tissue evidence="1">Leaves</tissue>
    </source>
</reference>
<reference evidence="1" key="1">
    <citation type="journal article" date="2017" name="Nature">
        <title>The sunflower genome provides insights into oil metabolism, flowering and Asterid evolution.</title>
        <authorList>
            <person name="Badouin H."/>
            <person name="Gouzy J."/>
            <person name="Grassa C.J."/>
            <person name="Murat F."/>
            <person name="Staton S.E."/>
            <person name="Cottret L."/>
            <person name="Lelandais-Briere C."/>
            <person name="Owens G.L."/>
            <person name="Carrere S."/>
            <person name="Mayjonade B."/>
            <person name="Legrand L."/>
            <person name="Gill N."/>
            <person name="Kane N.C."/>
            <person name="Bowers J.E."/>
            <person name="Hubner S."/>
            <person name="Bellec A."/>
            <person name="Berard A."/>
            <person name="Berges H."/>
            <person name="Blanchet N."/>
            <person name="Boniface M.C."/>
            <person name="Brunel D."/>
            <person name="Catrice O."/>
            <person name="Chaidir N."/>
            <person name="Claudel C."/>
            <person name="Donnadieu C."/>
            <person name="Faraut T."/>
            <person name="Fievet G."/>
            <person name="Helmstetter N."/>
            <person name="King M."/>
            <person name="Knapp S.J."/>
            <person name="Lai Z."/>
            <person name="Le Paslier M.C."/>
            <person name="Lippi Y."/>
            <person name="Lorenzon L."/>
            <person name="Mandel J.R."/>
            <person name="Marage G."/>
            <person name="Marchand G."/>
            <person name="Marquand E."/>
            <person name="Bret-Mestries E."/>
            <person name="Morien E."/>
            <person name="Nambeesan S."/>
            <person name="Nguyen T."/>
            <person name="Pegot-Espagnet P."/>
            <person name="Pouilly N."/>
            <person name="Raftis F."/>
            <person name="Sallet E."/>
            <person name="Schiex T."/>
            <person name="Thomas J."/>
            <person name="Vandecasteele C."/>
            <person name="Vares D."/>
            <person name="Vear F."/>
            <person name="Vautrin S."/>
            <person name="Crespi M."/>
            <person name="Mangin B."/>
            <person name="Burke J.M."/>
            <person name="Salse J."/>
            <person name="Munos S."/>
            <person name="Vincourt P."/>
            <person name="Rieseberg L.H."/>
            <person name="Langlade N.B."/>
        </authorList>
    </citation>
    <scope>NUCLEOTIDE SEQUENCE</scope>
    <source>
        <tissue evidence="1">Leaves</tissue>
    </source>
</reference>
<dbReference type="AlphaFoldDB" id="A0A9K3N121"/>
<evidence type="ECO:0000313" key="1">
    <source>
        <dbReference type="EMBL" id="KAF5783109.1"/>
    </source>
</evidence>
<name>A0A9K3N121_HELAN</name>
<comment type="caution">
    <text evidence="1">The sequence shown here is derived from an EMBL/GenBank/DDBJ whole genome shotgun (WGS) entry which is preliminary data.</text>
</comment>
<proteinExistence type="predicted"/>